<dbReference type="AlphaFoldDB" id="A0A242N6V9"/>
<protein>
    <submittedName>
        <fullName evidence="1">Uncharacterized protein</fullName>
    </submittedName>
</protein>
<reference evidence="1 2" key="1">
    <citation type="submission" date="2017-03" db="EMBL/GenBank/DDBJ databases">
        <title>Genome analysis of strain PAMC 26577.</title>
        <authorList>
            <person name="Oh H.-M."/>
            <person name="Yang J.-A."/>
        </authorList>
    </citation>
    <scope>NUCLEOTIDE SEQUENCE [LARGE SCALE GENOMIC DNA]</scope>
    <source>
        <strain evidence="1 2">PAMC 26577</strain>
    </source>
</reference>
<comment type="caution">
    <text evidence="1">The sequence shown here is derived from an EMBL/GenBank/DDBJ whole genome shotgun (WGS) entry which is preliminary data.</text>
</comment>
<dbReference type="Proteomes" id="UP000195221">
    <property type="component" value="Unassembled WGS sequence"/>
</dbReference>
<evidence type="ECO:0000313" key="2">
    <source>
        <dbReference type="Proteomes" id="UP000195221"/>
    </source>
</evidence>
<accession>A0A242N6V9</accession>
<dbReference type="EMBL" id="NBTZ01000009">
    <property type="protein sequence ID" value="OTP79405.1"/>
    <property type="molecule type" value="Genomic_DNA"/>
</dbReference>
<name>A0A242N6V9_CABSO</name>
<proteinExistence type="predicted"/>
<evidence type="ECO:0000313" key="1">
    <source>
        <dbReference type="EMBL" id="OTP79405.1"/>
    </source>
</evidence>
<sequence length="37" mass="3718">MSGAKKLATKCIGELAITAPGPTYPTRGATSAALEQL</sequence>
<organism evidence="1 2">
    <name type="scientific">Caballeronia sordidicola</name>
    <name type="common">Burkholderia sordidicola</name>
    <dbReference type="NCBI Taxonomy" id="196367"/>
    <lineage>
        <taxon>Bacteria</taxon>
        <taxon>Pseudomonadati</taxon>
        <taxon>Pseudomonadota</taxon>
        <taxon>Betaproteobacteria</taxon>
        <taxon>Burkholderiales</taxon>
        <taxon>Burkholderiaceae</taxon>
        <taxon>Caballeronia</taxon>
    </lineage>
</organism>
<gene>
    <name evidence="1" type="ORF">PAMC26577_00660</name>
</gene>